<comment type="caution">
    <text evidence="8">The sequence shown here is derived from an EMBL/GenBank/DDBJ whole genome shotgun (WGS) entry which is preliminary data.</text>
</comment>
<reference evidence="8" key="1">
    <citation type="submission" date="2021-02" db="EMBL/GenBank/DDBJ databases">
        <authorList>
            <person name="Nowell W R."/>
        </authorList>
    </citation>
    <scope>NUCLEOTIDE SEQUENCE</scope>
</reference>
<dbReference type="GO" id="GO:0005886">
    <property type="term" value="C:plasma membrane"/>
    <property type="evidence" value="ECO:0007669"/>
    <property type="project" value="UniProtKB-SubCell"/>
</dbReference>
<feature type="domain" description="Integral membrane bound transporter" evidence="7">
    <location>
        <begin position="405"/>
        <end position="529"/>
    </location>
</feature>
<evidence type="ECO:0000313" key="10">
    <source>
        <dbReference type="Proteomes" id="UP000663828"/>
    </source>
</evidence>
<evidence type="ECO:0000256" key="5">
    <source>
        <dbReference type="ARBA" id="ARBA00023136"/>
    </source>
</evidence>
<feature type="transmembrane region" description="Helical" evidence="6">
    <location>
        <begin position="460"/>
        <end position="476"/>
    </location>
</feature>
<comment type="subcellular location">
    <subcellularLocation>
        <location evidence="1">Cell membrane</location>
        <topology evidence="1">Multi-pass membrane protein</topology>
    </subcellularLocation>
</comment>
<gene>
    <name evidence="8" type="ORF">EDS130_LOCUS34453</name>
    <name evidence="9" type="ORF">XAT740_LOCUS43567</name>
</gene>
<dbReference type="Proteomes" id="UP000663852">
    <property type="component" value="Unassembled WGS sequence"/>
</dbReference>
<feature type="transmembrane region" description="Helical" evidence="6">
    <location>
        <begin position="483"/>
        <end position="501"/>
    </location>
</feature>
<sequence>MIVAFVISGLISYGSPLRNHFDQQYVICVISVLSIQETFGSTLYSSIQTIIAILPLSILLFIIQIVGLSYHHYLATEILLLLLSLIIAYQCTQIQTRKIALLYNAIFFSTIVNQNSLPKVFVFLLLSVFLIGMSIAVLVSLFIFPLFATFDLEHRFSYCLSNLHRMYYLIVQGFLSRDRMTSKVSLSRASILEQMIRETMILMQPRILEAKYEPRTFLKRLFYRKRKNFIHINLQDQASLISSLMFHICSLQLVVNQCQFDEYHKDLRNELELSVYYLNSCQSSLISAFLSRKSVTNQDLRNRLANLSKAAESVRFAYKKFRLEKGIQQSESHLPHGCFLFQLFYIVKLLNDVVTNSNQKSNRIIQPKTFSWRNYIQFDRARFLLALKSMIIIGVGSIFVMVPYLAKIFENGQWILIAMCMTQAETVGGAFTTMKMRLIGTLLGSMWSYITYLLVADNIFWIFLVLIPWIFLFGYLRSYPKWGYTAIVAAFTPILVTLGQLPYGDRLPAGNYALLRIEENFVAILISIVLTMSIFPVFAIDLLKENIQKSLHSCEESIDSMHKIFDELFHHEHSEKDFCKDQIKSFLQQQRSSFHQLINFQRILVSNASVEPTFCWFQNRFSNTRYNLIVQQQIDIFRVLHNIDAAVIYLSEYSINVTNQSNSCSLFLRNIHNEIFEISQQIMNCLQTWSCYFKLSQTRCYYFTRGILVHRNELIQNDLFTHEQCLVDLYKIIHRLEHENIHQLFQQYQQFDLILFAFSSIYYSLTQLAHATLNLGTTIHEIFELEMTDLYETY</sequence>
<keyword evidence="4 6" id="KW-1133">Transmembrane helix</keyword>
<keyword evidence="5 6" id="KW-0472">Membrane</keyword>
<accession>A0A815J2G3</accession>
<evidence type="ECO:0000259" key="7">
    <source>
        <dbReference type="Pfam" id="PF13515"/>
    </source>
</evidence>
<feature type="transmembrane region" description="Helical" evidence="6">
    <location>
        <begin position="50"/>
        <end position="67"/>
    </location>
</feature>
<feature type="transmembrane region" description="Helical" evidence="6">
    <location>
        <begin position="521"/>
        <end position="543"/>
    </location>
</feature>
<dbReference type="Pfam" id="PF13515">
    <property type="entry name" value="FUSC_2"/>
    <property type="match status" value="1"/>
</dbReference>
<keyword evidence="3 6" id="KW-0812">Transmembrane</keyword>
<evidence type="ECO:0000256" key="2">
    <source>
        <dbReference type="ARBA" id="ARBA00022475"/>
    </source>
</evidence>
<dbReference type="PANTHER" id="PTHR30509:SF9">
    <property type="entry name" value="MULTIDRUG RESISTANCE PROTEIN MDTO"/>
    <property type="match status" value="1"/>
</dbReference>
<dbReference type="Proteomes" id="UP000663828">
    <property type="component" value="Unassembled WGS sequence"/>
</dbReference>
<dbReference type="EMBL" id="CAJNOR010005392">
    <property type="protein sequence ID" value="CAF1560327.1"/>
    <property type="molecule type" value="Genomic_DNA"/>
</dbReference>
<evidence type="ECO:0000256" key="1">
    <source>
        <dbReference type="ARBA" id="ARBA00004651"/>
    </source>
</evidence>
<feature type="transmembrane region" description="Helical" evidence="6">
    <location>
        <begin position="383"/>
        <end position="406"/>
    </location>
</feature>
<feature type="transmembrane region" description="Helical" evidence="6">
    <location>
        <begin position="73"/>
        <end position="92"/>
    </location>
</feature>
<evidence type="ECO:0000313" key="8">
    <source>
        <dbReference type="EMBL" id="CAF1372442.1"/>
    </source>
</evidence>
<dbReference type="AlphaFoldDB" id="A0A815J2G3"/>
<evidence type="ECO:0000256" key="6">
    <source>
        <dbReference type="SAM" id="Phobius"/>
    </source>
</evidence>
<dbReference type="PANTHER" id="PTHR30509">
    <property type="entry name" value="P-HYDROXYBENZOIC ACID EFFLUX PUMP SUBUNIT-RELATED"/>
    <property type="match status" value="1"/>
</dbReference>
<feature type="transmembrane region" description="Helical" evidence="6">
    <location>
        <begin position="99"/>
        <end position="117"/>
    </location>
</feature>
<keyword evidence="10" id="KW-1185">Reference proteome</keyword>
<protein>
    <recommendedName>
        <fullName evidence="7">Integral membrane bound transporter domain-containing protein</fullName>
    </recommendedName>
</protein>
<evidence type="ECO:0000313" key="9">
    <source>
        <dbReference type="EMBL" id="CAF1560327.1"/>
    </source>
</evidence>
<feature type="transmembrane region" description="Helical" evidence="6">
    <location>
        <begin position="123"/>
        <end position="148"/>
    </location>
</feature>
<proteinExistence type="predicted"/>
<dbReference type="EMBL" id="CAJNOJ010000288">
    <property type="protein sequence ID" value="CAF1372442.1"/>
    <property type="molecule type" value="Genomic_DNA"/>
</dbReference>
<evidence type="ECO:0000256" key="4">
    <source>
        <dbReference type="ARBA" id="ARBA00022989"/>
    </source>
</evidence>
<evidence type="ECO:0000313" key="11">
    <source>
        <dbReference type="Proteomes" id="UP000663852"/>
    </source>
</evidence>
<organism evidence="8 11">
    <name type="scientific">Adineta ricciae</name>
    <name type="common">Rotifer</name>
    <dbReference type="NCBI Taxonomy" id="249248"/>
    <lineage>
        <taxon>Eukaryota</taxon>
        <taxon>Metazoa</taxon>
        <taxon>Spiralia</taxon>
        <taxon>Gnathifera</taxon>
        <taxon>Rotifera</taxon>
        <taxon>Eurotatoria</taxon>
        <taxon>Bdelloidea</taxon>
        <taxon>Adinetida</taxon>
        <taxon>Adinetidae</taxon>
        <taxon>Adineta</taxon>
    </lineage>
</organism>
<keyword evidence="2" id="KW-1003">Cell membrane</keyword>
<name>A0A815J2G3_ADIRI</name>
<dbReference type="InterPro" id="IPR049453">
    <property type="entry name" value="Memb_transporter_dom"/>
</dbReference>
<dbReference type="OrthoDB" id="68611at2759"/>
<evidence type="ECO:0000256" key="3">
    <source>
        <dbReference type="ARBA" id="ARBA00022692"/>
    </source>
</evidence>